<dbReference type="InterPro" id="IPR031304">
    <property type="entry name" value="SLT_2"/>
</dbReference>
<dbReference type="Pfam" id="PF13406">
    <property type="entry name" value="SLT_2"/>
    <property type="match status" value="1"/>
</dbReference>
<dbReference type="NCBIfam" id="TIGR02282">
    <property type="entry name" value="MltB"/>
    <property type="match status" value="1"/>
</dbReference>
<sequence>MSKPHISLFHATPIRCKLACAALYLLTLPVIAATPIDEQDVAARADVQQFIGEMVEKHDFDADKLTTLFKQVELREKIVNAITRPAESKSWHQYRPIFVTKTRINEGVTFWNENRETLERAEKEYGVPPEIIVAIIGVETRYGRHKGSYRVMDSLSTLAFQYPKRSKFFRSELEHYLLLTREENIEPLSLKGSYAGAMGKPQFISSSYRHYAIDFDGDGKRDLWNNTVDAIGSVANYFKRHKWQPGNPIVVPAVVGSNHIQVLVEKGYKPHSTIAELRKRGATAKSKLDLNAMGALLELKTLAGREHWIALDNFYVITRYNHSPLYAMAVYQLGQAIMSKRAAESAKTDSGKNING</sequence>
<proteinExistence type="predicted"/>
<dbReference type="Gene3D" id="1.10.530.10">
    <property type="match status" value="1"/>
</dbReference>
<dbReference type="SUPFAM" id="SSF53955">
    <property type="entry name" value="Lysozyme-like"/>
    <property type="match status" value="1"/>
</dbReference>
<dbReference type="GO" id="GO:0009253">
    <property type="term" value="P:peptidoglycan catabolic process"/>
    <property type="evidence" value="ECO:0007669"/>
    <property type="project" value="TreeGrafter"/>
</dbReference>
<evidence type="ECO:0000259" key="1">
    <source>
        <dbReference type="Pfam" id="PF13406"/>
    </source>
</evidence>
<dbReference type="Gene3D" id="1.10.8.350">
    <property type="entry name" value="Bacterial muramidase"/>
    <property type="match status" value="1"/>
</dbReference>
<dbReference type="EMBL" id="UOFV01000034">
    <property type="protein sequence ID" value="VAW94759.1"/>
    <property type="molecule type" value="Genomic_DNA"/>
</dbReference>
<gene>
    <name evidence="2" type="ORF">MNBD_GAMMA19-443</name>
</gene>
<accession>A0A3B1A967</accession>
<dbReference type="InterPro" id="IPR011757">
    <property type="entry name" value="Lytic_transglycosylase_MltB"/>
</dbReference>
<dbReference type="AlphaFoldDB" id="A0A3B1A967"/>
<protein>
    <submittedName>
        <fullName evidence="2">Membrane-bound lytic murein transglycosylase B</fullName>
    </submittedName>
</protein>
<dbReference type="PANTHER" id="PTHR30163">
    <property type="entry name" value="MEMBRANE-BOUND LYTIC MUREIN TRANSGLYCOSYLASE B"/>
    <property type="match status" value="1"/>
</dbReference>
<evidence type="ECO:0000313" key="2">
    <source>
        <dbReference type="EMBL" id="VAW94759.1"/>
    </source>
</evidence>
<name>A0A3B1A967_9ZZZZ</name>
<dbReference type="CDD" id="cd13399">
    <property type="entry name" value="Slt35-like"/>
    <property type="match status" value="1"/>
</dbReference>
<dbReference type="InterPro" id="IPR023346">
    <property type="entry name" value="Lysozyme-like_dom_sf"/>
</dbReference>
<dbReference type="FunFam" id="1.10.8.350:FF:000001">
    <property type="entry name" value="Lytic murein transglycosylase B"/>
    <property type="match status" value="1"/>
</dbReference>
<organism evidence="2">
    <name type="scientific">hydrothermal vent metagenome</name>
    <dbReference type="NCBI Taxonomy" id="652676"/>
    <lineage>
        <taxon>unclassified sequences</taxon>
        <taxon>metagenomes</taxon>
        <taxon>ecological metagenomes</taxon>
    </lineage>
</organism>
<dbReference type="InterPro" id="IPR043426">
    <property type="entry name" value="MltB-like"/>
</dbReference>
<reference evidence="2" key="1">
    <citation type="submission" date="2018-06" db="EMBL/GenBank/DDBJ databases">
        <authorList>
            <person name="Zhirakovskaya E."/>
        </authorList>
    </citation>
    <scope>NUCLEOTIDE SEQUENCE</scope>
</reference>
<feature type="domain" description="Transglycosylase SLT" evidence="1">
    <location>
        <begin position="44"/>
        <end position="335"/>
    </location>
</feature>
<dbReference type="PANTHER" id="PTHR30163:SF9">
    <property type="entry name" value="MEMBRANE-BOUND LYTIC MUREIN TRANSGLYCOSYLASE B"/>
    <property type="match status" value="1"/>
</dbReference>
<dbReference type="GO" id="GO:0008933">
    <property type="term" value="F:peptidoglycan lytic transglycosylase activity"/>
    <property type="evidence" value="ECO:0007669"/>
    <property type="project" value="TreeGrafter"/>
</dbReference>